<dbReference type="Proteomes" id="UP000237990">
    <property type="component" value="Chromosome"/>
</dbReference>
<sequence length="324" mass="38489">MKSHIISKLILKRIGQNNNIGYYDIKNKKFGEFSVSSDNSELVIDDFHSKTIFDYKYNDVDLEKLRSKLEDTYAKRIDRIIKSEQKDPEIDEAMKWDIIKYFTLQAFITADNVKNNEDILIEEAQTVFNTNKNFFVTLGLTRDEFLENTIEGIRQNIVGQKMLNEKVYDFFQEKGSYYQKAVITNVFFKPIVLKLINNKPIFTDKIFRIVSVLDMQEYKKENKVSIKDELIIENELFKKSNMIIGPLDKDKMILLINKDYLKLFKIDQSLADFEIIEHQELEELLFKGDYLSAVIMKFQKPVKYYFFNQEHRAWVEDYLNLKSN</sequence>
<proteinExistence type="predicted"/>
<accession>A0AAD0MP27</accession>
<dbReference type="AlphaFoldDB" id="A0AAD0MP27"/>
<dbReference type="EMBL" id="CP022432">
    <property type="protein sequence ID" value="AVN65874.1"/>
    <property type="molecule type" value="Genomic_DNA"/>
</dbReference>
<evidence type="ECO:0000313" key="2">
    <source>
        <dbReference type="Proteomes" id="UP000237990"/>
    </source>
</evidence>
<evidence type="ECO:0008006" key="3">
    <source>
        <dbReference type="Google" id="ProtNLM"/>
    </source>
</evidence>
<protein>
    <recommendedName>
        <fullName evidence="3">DUF4238 domain-containing protein</fullName>
    </recommendedName>
</protein>
<dbReference type="RefSeq" id="WP_023025890.1">
    <property type="nucleotide sequence ID" value="NZ_CP022432.1"/>
</dbReference>
<reference evidence="1 2" key="1">
    <citation type="submission" date="2017-07" db="EMBL/GenBank/DDBJ databases">
        <title>Comparative genomic analysis of Mesoplasma florum.</title>
        <authorList>
            <person name="Baby V."/>
            <person name="Lachance J.-C."/>
            <person name="Gagnon J."/>
            <person name="Lucier J.-F."/>
            <person name="Matteau D."/>
            <person name="Knight T.F."/>
            <person name="Rodrigue S."/>
        </authorList>
    </citation>
    <scope>NUCLEOTIDE SEQUENCE [LARGE SCALE GENOMIC DNA]</scope>
    <source>
        <strain evidence="1 2">W12</strain>
    </source>
</reference>
<name>A0AAD0MP27_MESFO</name>
<evidence type="ECO:0000313" key="1">
    <source>
        <dbReference type="EMBL" id="AVN65874.1"/>
    </source>
</evidence>
<gene>
    <name evidence="1" type="ORF">MflW12_4690</name>
</gene>
<organism evidence="1 2">
    <name type="scientific">Mesoplasma florum</name>
    <name type="common">Acholeplasma florum</name>
    <dbReference type="NCBI Taxonomy" id="2151"/>
    <lineage>
        <taxon>Bacteria</taxon>
        <taxon>Bacillati</taxon>
        <taxon>Mycoplasmatota</taxon>
        <taxon>Mollicutes</taxon>
        <taxon>Entomoplasmatales</taxon>
        <taxon>Entomoplasmataceae</taxon>
        <taxon>Mesoplasma</taxon>
    </lineage>
</organism>